<dbReference type="Pfam" id="PF13649">
    <property type="entry name" value="Methyltransf_25"/>
    <property type="match status" value="1"/>
</dbReference>
<accession>A0A3B0TWW7</accession>
<evidence type="ECO:0000256" key="2">
    <source>
        <dbReference type="ARBA" id="ARBA00022679"/>
    </source>
</evidence>
<dbReference type="InterPro" id="IPR041698">
    <property type="entry name" value="Methyltransf_25"/>
</dbReference>
<dbReference type="GO" id="GO:0008168">
    <property type="term" value="F:methyltransferase activity"/>
    <property type="evidence" value="ECO:0007669"/>
    <property type="project" value="UniProtKB-KW"/>
</dbReference>
<dbReference type="AlphaFoldDB" id="A0A3B0TWW7"/>
<evidence type="ECO:0000313" key="4">
    <source>
        <dbReference type="EMBL" id="VAW20673.1"/>
    </source>
</evidence>
<organism evidence="4">
    <name type="scientific">hydrothermal vent metagenome</name>
    <dbReference type="NCBI Taxonomy" id="652676"/>
    <lineage>
        <taxon>unclassified sequences</taxon>
        <taxon>metagenomes</taxon>
        <taxon>ecological metagenomes</taxon>
    </lineage>
</organism>
<name>A0A3B0TWW7_9ZZZZ</name>
<evidence type="ECO:0000259" key="3">
    <source>
        <dbReference type="Pfam" id="PF13649"/>
    </source>
</evidence>
<dbReference type="SUPFAM" id="SSF53335">
    <property type="entry name" value="S-adenosyl-L-methionine-dependent methyltransferases"/>
    <property type="match status" value="1"/>
</dbReference>
<dbReference type="PANTHER" id="PTHR43861">
    <property type="entry name" value="TRANS-ACONITATE 2-METHYLTRANSFERASE-RELATED"/>
    <property type="match status" value="1"/>
</dbReference>
<keyword evidence="1" id="KW-0489">Methyltransferase</keyword>
<dbReference type="InterPro" id="IPR029063">
    <property type="entry name" value="SAM-dependent_MTases_sf"/>
</dbReference>
<dbReference type="EMBL" id="UOEP01000127">
    <property type="protein sequence ID" value="VAW20673.1"/>
    <property type="molecule type" value="Genomic_DNA"/>
</dbReference>
<reference evidence="4" key="1">
    <citation type="submission" date="2018-06" db="EMBL/GenBank/DDBJ databases">
        <authorList>
            <person name="Zhirakovskaya E."/>
        </authorList>
    </citation>
    <scope>NUCLEOTIDE SEQUENCE</scope>
</reference>
<dbReference type="Gene3D" id="3.40.50.150">
    <property type="entry name" value="Vaccinia Virus protein VP39"/>
    <property type="match status" value="1"/>
</dbReference>
<proteinExistence type="predicted"/>
<gene>
    <name evidence="4" type="ORF">MNBD_BACTEROID01-751</name>
</gene>
<dbReference type="PANTHER" id="PTHR43861:SF1">
    <property type="entry name" value="TRANS-ACONITATE 2-METHYLTRANSFERASE"/>
    <property type="match status" value="1"/>
</dbReference>
<sequence>MDTSINEQALFYSSISKYYSGIFPYKPVQLQFIINGLGGLQGKNILDIGCATGELSYQLANAGANVIGIDLNEDLLAQAKKLRNHPNARFQAGDMLNLTELFEPGYFDAIICFGNTLVHLQDIGQVREMLEGARTVLKPGGGFFLQILNYDYILGNRIEELPVIEDGSVKFIRKYIFTGGPTIRFNTQLVLKKDGQSISNETSLLALGSSDLKKVLEQAGFNSLQFYADFKENAFGGNHLPLVARCKV</sequence>
<evidence type="ECO:0000256" key="1">
    <source>
        <dbReference type="ARBA" id="ARBA00022603"/>
    </source>
</evidence>
<protein>
    <recommendedName>
        <fullName evidence="3">Methyltransferase domain-containing protein</fullName>
    </recommendedName>
</protein>
<keyword evidence="2" id="KW-0808">Transferase</keyword>
<dbReference type="GO" id="GO:0032259">
    <property type="term" value="P:methylation"/>
    <property type="evidence" value="ECO:0007669"/>
    <property type="project" value="UniProtKB-KW"/>
</dbReference>
<feature type="domain" description="Methyltransferase" evidence="3">
    <location>
        <begin position="45"/>
        <end position="141"/>
    </location>
</feature>
<dbReference type="Gene3D" id="2.20.25.110">
    <property type="entry name" value="S-adenosyl-L-methionine-dependent methyltransferases"/>
    <property type="match status" value="1"/>
</dbReference>
<dbReference type="CDD" id="cd02440">
    <property type="entry name" value="AdoMet_MTases"/>
    <property type="match status" value="1"/>
</dbReference>